<name>A0A0L6UNW3_9BASI</name>
<feature type="domain" description="Breast cancer type 2 susceptibility protein helical" evidence="3">
    <location>
        <begin position="788"/>
        <end position="832"/>
    </location>
</feature>
<reference evidence="4 5" key="1">
    <citation type="submission" date="2015-08" db="EMBL/GenBank/DDBJ databases">
        <title>Next Generation Sequencing and Analysis of the Genome of Puccinia sorghi L Schw, the Causal Agent of Maize Common Rust.</title>
        <authorList>
            <person name="Rochi L."/>
            <person name="Burguener G."/>
            <person name="Darino M."/>
            <person name="Turjanski A."/>
            <person name="Kreff E."/>
            <person name="Dieguez M.J."/>
            <person name="Sacco F."/>
        </authorList>
    </citation>
    <scope>NUCLEOTIDE SEQUENCE [LARGE SCALE GENOMIC DNA]</scope>
    <source>
        <strain evidence="4 5">RO10H11247</strain>
    </source>
</reference>
<gene>
    <name evidence="4" type="ORF">VP01_453g11</name>
</gene>
<feature type="region of interest" description="Disordered" evidence="1">
    <location>
        <begin position="152"/>
        <end position="306"/>
    </location>
</feature>
<dbReference type="EMBL" id="LAVV01009657">
    <property type="protein sequence ID" value="KNZ50219.1"/>
    <property type="molecule type" value="Genomic_DNA"/>
</dbReference>
<feature type="compositionally biased region" description="Polar residues" evidence="1">
    <location>
        <begin position="238"/>
        <end position="247"/>
    </location>
</feature>
<dbReference type="VEuPathDB" id="FungiDB:VP01_453g11"/>
<proteinExistence type="predicted"/>
<dbReference type="PANTHER" id="PTHR11289">
    <property type="entry name" value="BREAST CANCER TYPE 2 SUSCEPTIBILITY PROTEIN BRCA2"/>
    <property type="match status" value="1"/>
</dbReference>
<keyword evidence="5" id="KW-1185">Reference proteome</keyword>
<feature type="compositionally biased region" description="Low complexity" evidence="1">
    <location>
        <begin position="1"/>
        <end position="14"/>
    </location>
</feature>
<feature type="compositionally biased region" description="Polar residues" evidence="1">
    <location>
        <begin position="201"/>
        <end position="226"/>
    </location>
</feature>
<feature type="compositionally biased region" description="Polar residues" evidence="1">
    <location>
        <begin position="285"/>
        <end position="299"/>
    </location>
</feature>
<evidence type="ECO:0000313" key="5">
    <source>
        <dbReference type="Proteomes" id="UP000037035"/>
    </source>
</evidence>
<dbReference type="InterPro" id="IPR015525">
    <property type="entry name" value="BRCA2"/>
</dbReference>
<evidence type="ECO:0000313" key="4">
    <source>
        <dbReference type="EMBL" id="KNZ50219.1"/>
    </source>
</evidence>
<dbReference type="GO" id="GO:0006355">
    <property type="term" value="P:regulation of DNA-templated transcription"/>
    <property type="evidence" value="ECO:0007669"/>
    <property type="project" value="TreeGrafter"/>
</dbReference>
<accession>A0A0L6UNW3</accession>
<feature type="compositionally biased region" description="Polar residues" evidence="1">
    <location>
        <begin position="463"/>
        <end position="473"/>
    </location>
</feature>
<feature type="compositionally biased region" description="Polar residues" evidence="1">
    <location>
        <begin position="258"/>
        <end position="274"/>
    </location>
</feature>
<dbReference type="OrthoDB" id="21095at2759"/>
<feature type="region of interest" description="Disordered" evidence="1">
    <location>
        <begin position="494"/>
        <end position="520"/>
    </location>
</feature>
<evidence type="ECO:0000259" key="3">
    <source>
        <dbReference type="Pfam" id="PF09169"/>
    </source>
</evidence>
<feature type="compositionally biased region" description="Polar residues" evidence="1">
    <location>
        <begin position="34"/>
        <end position="66"/>
    </location>
</feature>
<feature type="compositionally biased region" description="Polar residues" evidence="1">
    <location>
        <begin position="157"/>
        <end position="169"/>
    </location>
</feature>
<dbReference type="InterPro" id="IPR015187">
    <property type="entry name" value="BRCA2_OB_1"/>
</dbReference>
<dbReference type="AlphaFoldDB" id="A0A0L6UNW3"/>
<dbReference type="STRING" id="27349.A0A0L6UNW3"/>
<evidence type="ECO:0008006" key="6">
    <source>
        <dbReference type="Google" id="ProtNLM"/>
    </source>
</evidence>
<dbReference type="InterPro" id="IPR036315">
    <property type="entry name" value="BRCA2_hlx_sf"/>
</dbReference>
<feature type="compositionally biased region" description="Polar residues" evidence="1">
    <location>
        <begin position="403"/>
        <end position="418"/>
    </location>
</feature>
<dbReference type="InterPro" id="IPR015252">
    <property type="entry name" value="BRCA2_hlx"/>
</dbReference>
<dbReference type="InterPro" id="IPR012340">
    <property type="entry name" value="NA-bd_OB-fold"/>
</dbReference>
<dbReference type="Pfam" id="PF09169">
    <property type="entry name" value="BRCA-2_helical"/>
    <property type="match status" value="1"/>
</dbReference>
<dbReference type="Pfam" id="PF09103">
    <property type="entry name" value="BRCA-2_OB1"/>
    <property type="match status" value="1"/>
</dbReference>
<dbReference type="GO" id="GO:0000724">
    <property type="term" value="P:double-strand break repair via homologous recombination"/>
    <property type="evidence" value="ECO:0007669"/>
    <property type="project" value="InterPro"/>
</dbReference>
<sequence length="1276" mass="139873">MVNSLLTLSSWSNNQMSTISNPAERRPSKRTRFSSETYPSSAQLPQQEGLQEVTEVTSPSQTSEPNGSPILQDRAGGTSYPKQPINTQDPPPDSVFQPSKSHSQADQEQSLNPLAEPRSQEHQLTVEASENDLEISQYDIWSDYEQEELDALEELETSNVDTSQPSTSKIILDQAKPSSEIPGESNEHVGKPQSEKVILSPNHQPSSVKEVNPNGPSSSPHLQSNPDPSPISGRLKRNVSSLFSTGAGQPFPLEIQKPITSPSLQPNISPSRQPSAAPLTPASIAPNTANPPTHNSSEISETRLYEPALSKPRRALSSLFQTGAGLPFPMDISAEEKALPSDGNPACPVFGFQTARGNSVAAPSRESMKKALDICNTTHLSPFPKPHDKEPDSPSPSHRAKIQKSSQLPFSPNASPIKTSAHKSQEDDSGSLAPTPSPQHQEHPSSDHSSMDPPINKFDASKPSITGLFSTGSGAPINIPVSAVERARALLDNPSRSSALQARSTNDSCPPLTDVSNLRPSSHIDHKMATTTDLLAGSVTHQPNHTLSTKLHESLGAVLPRIPSQPTTAASLMSTPTRTLSNGMPRPNLQNSPHQLISLPSASHTTTVPVRRISNRIHIGLTPQSSCRRVSHDGKGAESRSFITPFKKKFDVHHSTSVQFNPLFTPARESPHPRQEVETPSTDPSRRSVLYMDPPTSLGRQGSSGRPHSVFDLSKTSTRIPMAEWLASPKGYSARHLLSLAVPESVVYMTAKSAAIWNFNALTEPFGAIQALGELLRAGCVIGRSTPKWVANHWGLIIWKLAGMVRWQPDCLSRVWNPSNAVQQLKYRYEREFVCGHRSALKRILDSDCPSTMPMCLVIVGIIRSPAHSSPIKGSSPPSEVLELSDGWYKIKAHLDPVLVRVLKRGTLRVGFKLAINGASTEAPITGHSKSQQMEKRKKPAAKERGPCEEGAEEEMRLYLQGNATSRARWAEYLGLRPRPWVASLSSLTPDGGKIPLMDILIVKVYPQTFVDQEGRMGRWELAQEQKLQVAWEKEREKEAAKIALEQEKEFEKIKEVAHLVGSIYGAKQDENRRLSADKKMRDDGEDPGFDADDLCDNLIEGEVLPKELQSLPMERMIQLRHAVQRRYESFRSTGGIIFFLEITIDVPFEGASSAQKDAKRAGRQFPRLSVFQEEEPLKAVPPGPAICPRPLAASGWVLQRGVALLGMWKTSSLNVTHGGTRRLLLLTRAQRPGHVRSPSRPVVIHAGPSSAWMLDLPTYLPPRTYTHIQALFLFP</sequence>
<dbReference type="SUPFAM" id="SSF50249">
    <property type="entry name" value="Nucleic acid-binding proteins"/>
    <property type="match status" value="1"/>
</dbReference>
<dbReference type="SUPFAM" id="SSF81872">
    <property type="entry name" value="BRCA2 helical domain"/>
    <property type="match status" value="1"/>
</dbReference>
<evidence type="ECO:0000259" key="2">
    <source>
        <dbReference type="Pfam" id="PF09103"/>
    </source>
</evidence>
<feature type="domain" description="BRCA2 OB1" evidence="2">
    <location>
        <begin position="839"/>
        <end position="977"/>
    </location>
</feature>
<comment type="caution">
    <text evidence="4">The sequence shown here is derived from an EMBL/GenBank/DDBJ whole genome shotgun (WGS) entry which is preliminary data.</text>
</comment>
<dbReference type="Gene3D" id="2.40.50.140">
    <property type="entry name" value="Nucleic acid-binding proteins"/>
    <property type="match status" value="2"/>
</dbReference>
<protein>
    <recommendedName>
        <fullName evidence="6">BRCA2 OB1 domain-containing protein</fullName>
    </recommendedName>
</protein>
<feature type="compositionally biased region" description="Basic and acidic residues" evidence="1">
    <location>
        <begin position="440"/>
        <end position="450"/>
    </location>
</feature>
<feature type="region of interest" description="Disordered" evidence="1">
    <location>
        <begin position="923"/>
        <end position="950"/>
    </location>
</feature>
<evidence type="ECO:0000256" key="1">
    <source>
        <dbReference type="SAM" id="MobiDB-lite"/>
    </source>
</evidence>
<feature type="compositionally biased region" description="Polar residues" evidence="1">
    <location>
        <begin position="96"/>
        <end position="112"/>
    </location>
</feature>
<dbReference type="Proteomes" id="UP000037035">
    <property type="component" value="Unassembled WGS sequence"/>
</dbReference>
<feature type="region of interest" description="Disordered" evidence="1">
    <location>
        <begin position="377"/>
        <end position="476"/>
    </location>
</feature>
<organism evidence="4 5">
    <name type="scientific">Puccinia sorghi</name>
    <dbReference type="NCBI Taxonomy" id="27349"/>
    <lineage>
        <taxon>Eukaryota</taxon>
        <taxon>Fungi</taxon>
        <taxon>Dikarya</taxon>
        <taxon>Basidiomycota</taxon>
        <taxon>Pucciniomycotina</taxon>
        <taxon>Pucciniomycetes</taxon>
        <taxon>Pucciniales</taxon>
        <taxon>Pucciniaceae</taxon>
        <taxon>Puccinia</taxon>
    </lineage>
</organism>
<feature type="compositionally biased region" description="Basic and acidic residues" evidence="1">
    <location>
        <begin position="185"/>
        <end position="194"/>
    </location>
</feature>
<feature type="region of interest" description="Disordered" evidence="1">
    <location>
        <begin position="661"/>
        <end position="711"/>
    </location>
</feature>
<feature type="region of interest" description="Disordered" evidence="1">
    <location>
        <begin position="1"/>
        <end position="133"/>
    </location>
</feature>
<dbReference type="PANTHER" id="PTHR11289:SF0">
    <property type="entry name" value="BREAST CANCER TYPE 2 SUSCEPTIBILITY PROTEIN"/>
    <property type="match status" value="1"/>
</dbReference>